<evidence type="ECO:0000313" key="7">
    <source>
        <dbReference type="EMBL" id="CAG6609789.1"/>
    </source>
</evidence>
<reference evidence="7" key="1">
    <citation type="submission" date="2021-05" db="EMBL/GenBank/DDBJ databases">
        <authorList>
            <person name="Alioto T."/>
            <person name="Alioto T."/>
            <person name="Gomez Garrido J."/>
        </authorList>
    </citation>
    <scope>NUCLEOTIDE SEQUENCE</scope>
</reference>
<dbReference type="Pfam" id="PF13602">
    <property type="entry name" value="ADH_zinc_N_2"/>
    <property type="match status" value="1"/>
</dbReference>
<feature type="domain" description="Enoyl reductase (ER)" evidence="6">
    <location>
        <begin position="36"/>
        <end position="381"/>
    </location>
</feature>
<dbReference type="PROSITE" id="PS01162">
    <property type="entry name" value="QOR_ZETA_CRYSTAL"/>
    <property type="match status" value="1"/>
</dbReference>
<dbReference type="GO" id="GO:0005739">
    <property type="term" value="C:mitochondrion"/>
    <property type="evidence" value="ECO:0007669"/>
    <property type="project" value="UniProtKB-SubCell"/>
</dbReference>
<dbReference type="Gene3D" id="3.90.180.10">
    <property type="entry name" value="Medium-chain alcohol dehydrogenases, catalytic domain"/>
    <property type="match status" value="1"/>
</dbReference>
<dbReference type="AlphaFoldDB" id="A0A8D8PPZ4"/>
<evidence type="ECO:0000256" key="3">
    <source>
        <dbReference type="ARBA" id="ARBA00022946"/>
    </source>
</evidence>
<evidence type="ECO:0000256" key="2">
    <source>
        <dbReference type="ARBA" id="ARBA00010371"/>
    </source>
</evidence>
<dbReference type="Gene3D" id="3.40.50.720">
    <property type="entry name" value="NAD(P)-binding Rossmann-like Domain"/>
    <property type="match status" value="1"/>
</dbReference>
<evidence type="ECO:0000259" key="6">
    <source>
        <dbReference type="SMART" id="SM00829"/>
    </source>
</evidence>
<comment type="similarity">
    <text evidence="2">Belongs to the zinc-containing alcohol dehydrogenase family. Quinone oxidoreductase subfamily.</text>
</comment>
<accession>A0A8D8PPZ4</accession>
<dbReference type="EMBL" id="HBUF01016106">
    <property type="protein sequence ID" value="CAG6609787.1"/>
    <property type="molecule type" value="Transcribed_RNA"/>
</dbReference>
<dbReference type="PANTHER" id="PTHR11695:SF294">
    <property type="entry name" value="RETICULON-4-INTERACTING PROTEIN 1, MITOCHONDRIAL"/>
    <property type="match status" value="1"/>
</dbReference>
<dbReference type="EMBL" id="HBUF01016108">
    <property type="protein sequence ID" value="CAG6609789.1"/>
    <property type="molecule type" value="Transcribed_RNA"/>
</dbReference>
<dbReference type="GO" id="GO:0008270">
    <property type="term" value="F:zinc ion binding"/>
    <property type="evidence" value="ECO:0007669"/>
    <property type="project" value="InterPro"/>
</dbReference>
<dbReference type="EMBL" id="HBUF01016107">
    <property type="protein sequence ID" value="CAG6609788.1"/>
    <property type="molecule type" value="Transcribed_RNA"/>
</dbReference>
<name>A0A8D8PPZ4_9HEMI</name>
<dbReference type="GO" id="GO:0016491">
    <property type="term" value="F:oxidoreductase activity"/>
    <property type="evidence" value="ECO:0007669"/>
    <property type="project" value="UniProtKB-KW"/>
</dbReference>
<evidence type="ECO:0000256" key="1">
    <source>
        <dbReference type="ARBA" id="ARBA00004173"/>
    </source>
</evidence>
<keyword evidence="5" id="KW-0496">Mitochondrion</keyword>
<dbReference type="SUPFAM" id="SSF50129">
    <property type="entry name" value="GroES-like"/>
    <property type="match status" value="1"/>
</dbReference>
<keyword evidence="3" id="KW-0809">Transit peptide</keyword>
<dbReference type="SMART" id="SM00829">
    <property type="entry name" value="PKS_ER"/>
    <property type="match status" value="1"/>
</dbReference>
<dbReference type="InterPro" id="IPR036291">
    <property type="entry name" value="NAD(P)-bd_dom_sf"/>
</dbReference>
<sequence>MFVLCKVSSKLPVFINKLQHLKYSTRTAAWQISSYGGLEELQFNDNVKVPVLKPKDVLVEMKAVSVNPIDVAMLGGYGNVVLNTLRQAESCSMESNVEFPLILGRDFCGKVVAKGPGVDNLKLDDIVYGVIEPHKQGSFSKLILANSSLVHRKPSNISDVEAAGVLYTGLTAWSALQITAALGLIYSRDKRVLVLGASGGVGTIAVQLLKAWEIEVVATCSEQAKELVNSLNPNLIIDYNEPDSMHDIAGAGPYDVILDAAGIPLDQINSYLPFLKTGKFSKFVTLRSPFLKNTDSLGLIPGLIQNAVDLLKSNFQSGELCKTNTIRWGFFMPIPYAVKEINKFIESGLIKPVIDSTYTFCDLPKVFEKVQQGHLRGKIIVQAESKA</sequence>
<dbReference type="Pfam" id="PF08240">
    <property type="entry name" value="ADH_N"/>
    <property type="match status" value="1"/>
</dbReference>
<proteinExistence type="inferred from homology"/>
<dbReference type="InterPro" id="IPR013154">
    <property type="entry name" value="ADH-like_N"/>
</dbReference>
<dbReference type="InterPro" id="IPR050700">
    <property type="entry name" value="YIM1/Zinc_Alcohol_DH_Fams"/>
</dbReference>
<dbReference type="FunFam" id="3.40.50.720:FF:000147">
    <property type="entry name" value="Reticulon-4-interacting protein 1 homolog, mitochondrial"/>
    <property type="match status" value="1"/>
</dbReference>
<dbReference type="CDD" id="cd08248">
    <property type="entry name" value="RTN4I1"/>
    <property type="match status" value="1"/>
</dbReference>
<evidence type="ECO:0000256" key="5">
    <source>
        <dbReference type="ARBA" id="ARBA00023128"/>
    </source>
</evidence>
<organism evidence="7">
    <name type="scientific">Cacopsylla melanoneura</name>
    <dbReference type="NCBI Taxonomy" id="428564"/>
    <lineage>
        <taxon>Eukaryota</taxon>
        <taxon>Metazoa</taxon>
        <taxon>Ecdysozoa</taxon>
        <taxon>Arthropoda</taxon>
        <taxon>Hexapoda</taxon>
        <taxon>Insecta</taxon>
        <taxon>Pterygota</taxon>
        <taxon>Neoptera</taxon>
        <taxon>Paraneoptera</taxon>
        <taxon>Hemiptera</taxon>
        <taxon>Sternorrhyncha</taxon>
        <taxon>Psylloidea</taxon>
        <taxon>Psyllidae</taxon>
        <taxon>Psyllinae</taxon>
        <taxon>Cacopsylla</taxon>
    </lineage>
</organism>
<dbReference type="PANTHER" id="PTHR11695">
    <property type="entry name" value="ALCOHOL DEHYDROGENASE RELATED"/>
    <property type="match status" value="1"/>
</dbReference>
<dbReference type="InterPro" id="IPR037397">
    <property type="entry name" value="RTN4IP1"/>
</dbReference>
<evidence type="ECO:0000256" key="4">
    <source>
        <dbReference type="ARBA" id="ARBA00023002"/>
    </source>
</evidence>
<dbReference type="InterPro" id="IPR002364">
    <property type="entry name" value="Quin_OxRdtase/zeta-crystal_CS"/>
</dbReference>
<protein>
    <submittedName>
        <fullName evidence="7">Reticulon-4-interacting protein 1 homolog, mitochondrial</fullName>
    </submittedName>
</protein>
<dbReference type="InterPro" id="IPR011032">
    <property type="entry name" value="GroES-like_sf"/>
</dbReference>
<keyword evidence="4" id="KW-0560">Oxidoreductase</keyword>
<comment type="subcellular location">
    <subcellularLocation>
        <location evidence="1">Mitochondrion</location>
    </subcellularLocation>
</comment>
<dbReference type="SUPFAM" id="SSF51735">
    <property type="entry name" value="NAD(P)-binding Rossmann-fold domains"/>
    <property type="match status" value="1"/>
</dbReference>
<dbReference type="InterPro" id="IPR020843">
    <property type="entry name" value="ER"/>
</dbReference>